<protein>
    <submittedName>
        <fullName evidence="1">Uncharacterized protein</fullName>
    </submittedName>
</protein>
<feature type="non-terminal residue" evidence="1">
    <location>
        <position position="1"/>
    </location>
</feature>
<evidence type="ECO:0000313" key="2">
    <source>
        <dbReference type="Proteomes" id="UP000053676"/>
    </source>
</evidence>
<accession>W2SHF4</accession>
<dbReference type="OrthoDB" id="296386at2759"/>
<dbReference type="EMBL" id="KI669310">
    <property type="protein sequence ID" value="ETN68182.1"/>
    <property type="molecule type" value="Genomic_DNA"/>
</dbReference>
<dbReference type="AlphaFoldDB" id="W2SHF4"/>
<proteinExistence type="predicted"/>
<evidence type="ECO:0000313" key="1">
    <source>
        <dbReference type="EMBL" id="ETN68182.1"/>
    </source>
</evidence>
<sequence length="129" mass="15347">AAKKEGLIIQHEYAVDYISAPFIRRNGELFLNYDNEKLFFSSAQREMLTHEEEPYFRKMKENSFVTYVELMQEIERDPRKKLSDLWSSVRTNPATFGNCTVINYVGQTEIVPCGLRNNYEEKYQFERGW</sequence>
<name>W2SHF4_NECAM</name>
<organism evidence="1 2">
    <name type="scientific">Necator americanus</name>
    <name type="common">Human hookworm</name>
    <dbReference type="NCBI Taxonomy" id="51031"/>
    <lineage>
        <taxon>Eukaryota</taxon>
        <taxon>Metazoa</taxon>
        <taxon>Ecdysozoa</taxon>
        <taxon>Nematoda</taxon>
        <taxon>Chromadorea</taxon>
        <taxon>Rhabditida</taxon>
        <taxon>Rhabditina</taxon>
        <taxon>Rhabditomorpha</taxon>
        <taxon>Strongyloidea</taxon>
        <taxon>Ancylostomatidae</taxon>
        <taxon>Bunostominae</taxon>
        <taxon>Necator</taxon>
    </lineage>
</organism>
<dbReference type="KEGG" id="nai:NECAME_15978"/>
<keyword evidence="2" id="KW-1185">Reference proteome</keyword>
<dbReference type="Proteomes" id="UP000053676">
    <property type="component" value="Unassembled WGS sequence"/>
</dbReference>
<gene>
    <name evidence="1" type="ORF">NECAME_15978</name>
</gene>
<reference evidence="2" key="1">
    <citation type="journal article" date="2014" name="Nat. Genet.">
        <title>Genome of the human hookworm Necator americanus.</title>
        <authorList>
            <person name="Tang Y.T."/>
            <person name="Gao X."/>
            <person name="Rosa B.A."/>
            <person name="Abubucker S."/>
            <person name="Hallsworth-Pepin K."/>
            <person name="Martin J."/>
            <person name="Tyagi R."/>
            <person name="Heizer E."/>
            <person name="Zhang X."/>
            <person name="Bhonagiri-Palsikar V."/>
            <person name="Minx P."/>
            <person name="Warren W.C."/>
            <person name="Wang Q."/>
            <person name="Zhan B."/>
            <person name="Hotez P.J."/>
            <person name="Sternberg P.W."/>
            <person name="Dougall A."/>
            <person name="Gaze S.T."/>
            <person name="Mulvenna J."/>
            <person name="Sotillo J."/>
            <person name="Ranganathan S."/>
            <person name="Rabelo E.M."/>
            <person name="Wilson R.K."/>
            <person name="Felgner P.L."/>
            <person name="Bethony J."/>
            <person name="Hawdon J.M."/>
            <person name="Gasser R.B."/>
            <person name="Loukas A."/>
            <person name="Mitreva M."/>
        </authorList>
    </citation>
    <scope>NUCLEOTIDE SEQUENCE [LARGE SCALE GENOMIC DNA]</scope>
</reference>